<protein>
    <recommendedName>
        <fullName evidence="4">DUF3592 domain-containing protein</fullName>
    </recommendedName>
</protein>
<evidence type="ECO:0000313" key="2">
    <source>
        <dbReference type="EMBL" id="MVM30409.1"/>
    </source>
</evidence>
<keyword evidence="1" id="KW-0472">Membrane</keyword>
<proteinExistence type="predicted"/>
<dbReference type="EMBL" id="WPIN01000003">
    <property type="protein sequence ID" value="MVM30409.1"/>
    <property type="molecule type" value="Genomic_DNA"/>
</dbReference>
<feature type="transmembrane region" description="Helical" evidence="1">
    <location>
        <begin position="288"/>
        <end position="309"/>
    </location>
</feature>
<feature type="transmembrane region" description="Helical" evidence="1">
    <location>
        <begin position="146"/>
        <end position="170"/>
    </location>
</feature>
<comment type="caution">
    <text evidence="2">The sequence shown here is derived from an EMBL/GenBank/DDBJ whole genome shotgun (WGS) entry which is preliminary data.</text>
</comment>
<keyword evidence="1" id="KW-0812">Transmembrane</keyword>
<keyword evidence="1" id="KW-1133">Transmembrane helix</keyword>
<evidence type="ECO:0008006" key="4">
    <source>
        <dbReference type="Google" id="ProtNLM"/>
    </source>
</evidence>
<feature type="transmembrane region" description="Helical" evidence="1">
    <location>
        <begin position="177"/>
        <end position="195"/>
    </location>
</feature>
<organism evidence="2 3">
    <name type="scientific">Spirosoma arboris</name>
    <dbReference type="NCBI Taxonomy" id="2682092"/>
    <lineage>
        <taxon>Bacteria</taxon>
        <taxon>Pseudomonadati</taxon>
        <taxon>Bacteroidota</taxon>
        <taxon>Cytophagia</taxon>
        <taxon>Cytophagales</taxon>
        <taxon>Cytophagaceae</taxon>
        <taxon>Spirosoma</taxon>
    </lineage>
</organism>
<accession>A0A7K1S9C4</accession>
<feature type="transmembrane region" description="Helical" evidence="1">
    <location>
        <begin position="12"/>
        <end position="33"/>
    </location>
</feature>
<dbReference type="Proteomes" id="UP000436006">
    <property type="component" value="Unassembled WGS sequence"/>
</dbReference>
<reference evidence="2 3" key="1">
    <citation type="submission" date="2019-12" db="EMBL/GenBank/DDBJ databases">
        <title>Spirosoma sp. HMF4905 genome sequencing and assembly.</title>
        <authorList>
            <person name="Kang H."/>
            <person name="Cha I."/>
            <person name="Kim H."/>
            <person name="Joh K."/>
        </authorList>
    </citation>
    <scope>NUCLEOTIDE SEQUENCE [LARGE SCALE GENOMIC DNA]</scope>
    <source>
        <strain evidence="2 3">HMF4905</strain>
    </source>
</reference>
<sequence length="317" mass="37317">MFKELLSSLGRLYNFVISSIVAIILVITTWAFWGLYQDSLLQSQFIREGKLLSVTVDQANQKQRSWRDILGNSTYLTFPYQGKTYTTRFVMDSGYVGSGDRVKLLYHPVYDAFRQPRSEVRFDKAERKSRLVEWTSIRDFTNEHKLLLLCFVLTTASFFMISGVIVTLIPLTFLQDIARFILVVELLIAAVFFTYDTWKYFQYYQHVKTAGQEVTVKVLDTARRSKGRNTSSSWKWYDYDATVRYQRQERVIPISEDDYDHLKPNDSLKAFYDESANDFMSVDFSPDYMHIFVPLFFWGISLILIRSFFVRQNPVKR</sequence>
<keyword evidence="3" id="KW-1185">Reference proteome</keyword>
<gene>
    <name evidence="2" type="ORF">GO755_10220</name>
</gene>
<dbReference type="RefSeq" id="WP_157584638.1">
    <property type="nucleotide sequence ID" value="NZ_WPIN01000003.1"/>
</dbReference>
<name>A0A7K1S9C4_9BACT</name>
<dbReference type="AlphaFoldDB" id="A0A7K1S9C4"/>
<evidence type="ECO:0000313" key="3">
    <source>
        <dbReference type="Proteomes" id="UP000436006"/>
    </source>
</evidence>
<evidence type="ECO:0000256" key="1">
    <source>
        <dbReference type="SAM" id="Phobius"/>
    </source>
</evidence>